<dbReference type="Gene3D" id="1.10.555.10">
    <property type="entry name" value="Rho GTPase activation protein"/>
    <property type="match status" value="1"/>
</dbReference>
<feature type="compositionally biased region" description="Low complexity" evidence="10">
    <location>
        <begin position="1317"/>
        <end position="1345"/>
    </location>
</feature>
<accession>A0AAN4YNZ8</accession>
<dbReference type="FunFam" id="1.20.1270.60:FF:000073">
    <property type="entry name" value="RhoGAP and Fes/CIP4 domain protein"/>
    <property type="match status" value="1"/>
</dbReference>
<evidence type="ECO:0000256" key="3">
    <source>
        <dbReference type="ARBA" id="ARBA00022475"/>
    </source>
</evidence>
<dbReference type="InterPro" id="IPR004840">
    <property type="entry name" value="Amino_acid_permease_CS"/>
</dbReference>
<evidence type="ECO:0000256" key="11">
    <source>
        <dbReference type="SAM" id="Phobius"/>
    </source>
</evidence>
<dbReference type="PROSITE" id="PS00218">
    <property type="entry name" value="AMINO_ACID_PERMEASE_1"/>
    <property type="match status" value="1"/>
</dbReference>
<dbReference type="EMBL" id="BSYA01000149">
    <property type="protein sequence ID" value="GMG34801.1"/>
    <property type="molecule type" value="Genomic_DNA"/>
</dbReference>
<dbReference type="InterPro" id="IPR050524">
    <property type="entry name" value="APC_YAT"/>
</dbReference>
<dbReference type="SUPFAM" id="SSF46785">
    <property type="entry name" value="Winged helix' DNA-binding domain"/>
    <property type="match status" value="1"/>
</dbReference>
<feature type="transmembrane region" description="Helical" evidence="11">
    <location>
        <begin position="87"/>
        <end position="105"/>
    </location>
</feature>
<dbReference type="InterPro" id="IPR036390">
    <property type="entry name" value="WH_DNA-bd_sf"/>
</dbReference>
<feature type="transmembrane region" description="Helical" evidence="11">
    <location>
        <begin position="196"/>
        <end position="214"/>
    </location>
</feature>
<evidence type="ECO:0000259" key="14">
    <source>
        <dbReference type="PROSITE" id="PS51741"/>
    </source>
</evidence>
<feature type="transmembrane region" description="Helical" evidence="11">
    <location>
        <begin position="226"/>
        <end position="248"/>
    </location>
</feature>
<feature type="transmembrane region" description="Helical" evidence="11">
    <location>
        <begin position="523"/>
        <end position="543"/>
    </location>
</feature>
<comment type="caution">
    <text evidence="15">The sequence shown here is derived from an EMBL/GenBank/DDBJ whole genome shotgun (WGS) entry which is preliminary data.</text>
</comment>
<dbReference type="PANTHER" id="PTHR43341:SF1">
    <property type="entry name" value="GENERAL AMINO-ACID PERMEASE GAP1"/>
    <property type="match status" value="1"/>
</dbReference>
<evidence type="ECO:0000259" key="13">
    <source>
        <dbReference type="PROSITE" id="PS50238"/>
    </source>
</evidence>
<feature type="transmembrane region" description="Helical" evidence="11">
    <location>
        <begin position="117"/>
        <end position="144"/>
    </location>
</feature>
<sequence length="1428" mass="156199">MEKDEIEAKAEPRGAAFESPPPLYGDSEPTQAGLGRRIWDSFKRDPNAHVTGGHGSSGADGKSFDIENAAQKTASSPLQRSLKGRHLQMIAIGGSIGTGLFVGSGKVLATGGPASVLIAYALIGCMLYCTVHALGEMAVLFPVAGSFAHYSTRFIDPAWGFAMGWNYALQWLVVLPLEIVAASITVDYWQSDISNAAWVAIFWVLIVSINLFGVRGYGEAEFVFSLIKVVAVIGFIILGIVLNCGGGPQGGYIGGKYWSDPGAFHNGFKGLCSVFVNAAFAFAGTELVGLAAAETANPRKSLPTAVKQVFWRICLFYIVSLTLVGLLVPWNDERLLDGSSSADAKASPFVIAIKNAGISVLDSIMNVVIMIAVLSVGNSSVYGSSRTLAALAEQGQAPKFLSYIDRKGRPLWAILIASALGLLSFLAASDKQEVAFEWMMAISGLSSIFTWGSVCLAHIRFRRGWKAQGHSLNELAFQSQPGVIGSWIGFLFNCLVLVAQFWVGFAPIGYATKTAGELVEAWFSVYLAAPVVLLFYIPYKLWFKTPFIRAKDMDLQTGRRDLDLQYLIEQERAEQAEWPAWKKVSHPRQAVTMSGFAASFWTPDYATGLGVLYGKLQQGVVENKQIITIASMRADAEDQYGARLGDIAPTVDRLTGAGFAKDDGASVRKAYEGVRTEMVEAAKNHQKIASNIRELVVSPFRRWCDQHEARIQNSHDDLQARIKEHTKQADLVKKLRSHYFNKCRVVEDLEEENKLAFQAPEASPPVKAPPKIVLPEEAEDEEPMEIGDHVYTPEGLKQLLVHMLDNIKMGDVKVPIIGTYQNTSTGADIVEYTQKHMNATSVSYAERIGQDLVDNGLLRLVGNMGSTFANSSKMRYQWRPKVFQITGIPEKKTPLLRVTSMANSEDGSESPISTVSEMLAGWNPLNNAHPNETPAEKLRREAREADERYKAAVRKLDQIRCKLEEEIVENLRFMEQCELDRLKAIKAVVLDFSGAISNVIPNLQSTVDHMMLYQETIQPLGDLRYLLENYRTGGFVPRVQAYENYYGSVEGMISLIRSCARWTITDPSDQNFGVDLEARARADRKRVPVLVTTLLTYLDNLYEIVKTIYSTTAHETTEEGRIKVLQSTLGQLRLNNIATLDAVMTHFTRLIDLTSADEAYISALAQALSPCILRPRIESSLTMNERHSYRLIRDLFAHKDAIFGELKRQSSALGVTGSISRPRAISTDESNRRAAMEARARAIMDRTRANSPAPPRKHRRDRSSGPSEAGRFPVNVSSPTERRTVTRNSLDVPSSNSSPTAQEQLSNVNINAATEAAATEATPNGTSSDSSASATANETPSSGTSTPPPIAAPTAPEDSPTPTPTPAADGEKRTSIARASITRKPGLGNRSSFPVVPSGESGTDSKRNSLADSEPKGVTLEDKPMDDD</sequence>
<dbReference type="InterPro" id="IPR004841">
    <property type="entry name" value="AA-permease/SLC12A_dom"/>
</dbReference>
<evidence type="ECO:0000256" key="1">
    <source>
        <dbReference type="ARBA" id="ARBA00004651"/>
    </source>
</evidence>
<dbReference type="PROSITE" id="PS50186">
    <property type="entry name" value="DEP"/>
    <property type="match status" value="1"/>
</dbReference>
<dbReference type="Pfam" id="PF00610">
    <property type="entry name" value="DEP"/>
    <property type="match status" value="1"/>
</dbReference>
<feature type="transmembrane region" description="Helical" evidence="11">
    <location>
        <begin position="350"/>
        <end position="376"/>
    </location>
</feature>
<dbReference type="InterPro" id="IPR000591">
    <property type="entry name" value="DEP_dom"/>
</dbReference>
<proteinExistence type="predicted"/>
<dbReference type="Gene3D" id="1.20.1270.60">
    <property type="entry name" value="Arfaptin homology (AH) domain/BAR domain"/>
    <property type="match status" value="2"/>
</dbReference>
<feature type="region of interest" description="Disordered" evidence="10">
    <location>
        <begin position="44"/>
        <end position="63"/>
    </location>
</feature>
<dbReference type="Gene3D" id="1.20.1740.10">
    <property type="entry name" value="Amino acid/polyamine transporter I"/>
    <property type="match status" value="1"/>
</dbReference>
<evidence type="ECO:0000259" key="12">
    <source>
        <dbReference type="PROSITE" id="PS50186"/>
    </source>
</evidence>
<feature type="transmembrane region" description="Helical" evidence="11">
    <location>
        <begin position="440"/>
        <end position="461"/>
    </location>
</feature>
<dbReference type="Pfam" id="PF00611">
    <property type="entry name" value="FCH"/>
    <property type="match status" value="1"/>
</dbReference>
<evidence type="ECO:0000256" key="6">
    <source>
        <dbReference type="ARBA" id="ARBA00022989"/>
    </source>
</evidence>
<evidence type="ECO:0000256" key="10">
    <source>
        <dbReference type="SAM" id="MobiDB-lite"/>
    </source>
</evidence>
<dbReference type="GO" id="GO:0035556">
    <property type="term" value="P:intracellular signal transduction"/>
    <property type="evidence" value="ECO:0007669"/>
    <property type="project" value="InterPro"/>
</dbReference>
<dbReference type="FunFam" id="1.20.1740.10:FF:000017">
    <property type="entry name" value="Amino acid permease"/>
    <property type="match status" value="1"/>
</dbReference>
<feature type="domain" description="Rho-GAP" evidence="13">
    <location>
        <begin position="1021"/>
        <end position="1203"/>
    </location>
</feature>
<feature type="transmembrane region" description="Helical" evidence="11">
    <location>
        <begin position="268"/>
        <end position="288"/>
    </location>
</feature>
<comment type="subcellular location">
    <subcellularLocation>
        <location evidence="1">Cell membrane</location>
        <topology evidence="1">Multi-pass membrane protein</topology>
    </subcellularLocation>
</comment>
<feature type="transmembrane region" description="Helical" evidence="11">
    <location>
        <begin position="482"/>
        <end position="503"/>
    </location>
</feature>
<feature type="transmembrane region" description="Helical" evidence="11">
    <location>
        <begin position="411"/>
        <end position="428"/>
    </location>
</feature>
<keyword evidence="7 11" id="KW-0472">Membrane</keyword>
<feature type="coiled-coil region" evidence="9">
    <location>
        <begin position="708"/>
        <end position="735"/>
    </location>
</feature>
<evidence type="ECO:0000313" key="15">
    <source>
        <dbReference type="EMBL" id="GMG34801.1"/>
    </source>
</evidence>
<feature type="transmembrane region" description="Helical" evidence="11">
    <location>
        <begin position="165"/>
        <end position="184"/>
    </location>
</feature>
<feature type="compositionally biased region" description="Basic and acidic residues" evidence="10">
    <location>
        <begin position="1403"/>
        <end position="1428"/>
    </location>
</feature>
<evidence type="ECO:0000256" key="4">
    <source>
        <dbReference type="ARBA" id="ARBA00022692"/>
    </source>
</evidence>
<feature type="compositionally biased region" description="Polar residues" evidence="10">
    <location>
        <begin position="1286"/>
        <end position="1303"/>
    </location>
</feature>
<keyword evidence="8 9" id="KW-0175">Coiled coil</keyword>
<dbReference type="SMART" id="SM00055">
    <property type="entry name" value="FCH"/>
    <property type="match status" value="1"/>
</dbReference>
<feature type="region of interest" description="Disordered" evidence="10">
    <location>
        <begin position="1243"/>
        <end position="1303"/>
    </location>
</feature>
<dbReference type="GO" id="GO:0015171">
    <property type="term" value="F:amino acid transmembrane transporter activity"/>
    <property type="evidence" value="ECO:0007669"/>
    <property type="project" value="TreeGrafter"/>
</dbReference>
<evidence type="ECO:0000256" key="8">
    <source>
        <dbReference type="PROSITE-ProRule" id="PRU01077"/>
    </source>
</evidence>
<evidence type="ECO:0000256" key="9">
    <source>
        <dbReference type="SAM" id="Coils"/>
    </source>
</evidence>
<feature type="transmembrane region" description="Helical" evidence="11">
    <location>
        <begin position="309"/>
        <end position="330"/>
    </location>
</feature>
<dbReference type="PROSITE" id="PS50238">
    <property type="entry name" value="RHOGAP"/>
    <property type="match status" value="1"/>
</dbReference>
<dbReference type="GO" id="GO:0005886">
    <property type="term" value="C:plasma membrane"/>
    <property type="evidence" value="ECO:0007669"/>
    <property type="project" value="UniProtKB-SubCell"/>
</dbReference>
<dbReference type="Gene3D" id="1.10.10.10">
    <property type="entry name" value="Winged helix-like DNA-binding domain superfamily/Winged helix DNA-binding domain"/>
    <property type="match status" value="1"/>
</dbReference>
<dbReference type="InterPro" id="IPR000198">
    <property type="entry name" value="RhoGAP_dom"/>
</dbReference>
<dbReference type="SUPFAM" id="SSF103657">
    <property type="entry name" value="BAR/IMD domain-like"/>
    <property type="match status" value="1"/>
</dbReference>
<keyword evidence="5" id="KW-0029">Amino-acid transport</keyword>
<organism evidence="15 16">
    <name type="scientific">Aspergillus oryzae</name>
    <name type="common">Yellow koji mold</name>
    <dbReference type="NCBI Taxonomy" id="5062"/>
    <lineage>
        <taxon>Eukaryota</taxon>
        <taxon>Fungi</taxon>
        <taxon>Dikarya</taxon>
        <taxon>Ascomycota</taxon>
        <taxon>Pezizomycotina</taxon>
        <taxon>Eurotiomycetes</taxon>
        <taxon>Eurotiomycetidae</taxon>
        <taxon>Eurotiales</taxon>
        <taxon>Aspergillaceae</taxon>
        <taxon>Aspergillus</taxon>
        <taxon>Aspergillus subgen. Circumdati</taxon>
    </lineage>
</organism>
<dbReference type="InterPro" id="IPR001060">
    <property type="entry name" value="FCH_dom"/>
</dbReference>
<evidence type="ECO:0000256" key="5">
    <source>
        <dbReference type="ARBA" id="ARBA00022970"/>
    </source>
</evidence>
<keyword evidence="3" id="KW-1003">Cell membrane</keyword>
<dbReference type="FunFam" id="1.20.1270.60:FF:000050">
    <property type="entry name" value="RhoGAP and Fes/CIP4 domain protein"/>
    <property type="match status" value="1"/>
</dbReference>
<protein>
    <submittedName>
        <fullName evidence="15">Unnamed protein product</fullName>
    </submittedName>
</protein>
<feature type="region of interest" description="Disordered" evidence="10">
    <location>
        <begin position="1"/>
        <end position="36"/>
    </location>
</feature>
<dbReference type="PROSITE" id="PS51741">
    <property type="entry name" value="F_BAR"/>
    <property type="match status" value="1"/>
</dbReference>
<dbReference type="NCBIfam" id="TIGR00913">
    <property type="entry name" value="2A0310"/>
    <property type="match status" value="1"/>
</dbReference>
<dbReference type="Proteomes" id="UP001165205">
    <property type="component" value="Unassembled WGS sequence"/>
</dbReference>
<gene>
    <name evidence="15" type="ORF">Aory04_001010800</name>
</gene>
<reference evidence="15" key="1">
    <citation type="submission" date="2023-04" db="EMBL/GenBank/DDBJ databases">
        <title>Aspergillus oryzae NBRC 4228.</title>
        <authorList>
            <person name="Ichikawa N."/>
            <person name="Sato H."/>
            <person name="Tonouchi N."/>
        </authorList>
    </citation>
    <scope>NUCLEOTIDE SEQUENCE</scope>
    <source>
        <strain evidence="15">NBRC 4228</strain>
    </source>
</reference>
<dbReference type="InterPro" id="IPR036388">
    <property type="entry name" value="WH-like_DNA-bd_sf"/>
</dbReference>
<evidence type="ECO:0000256" key="7">
    <source>
        <dbReference type="ARBA" id="ARBA00023136"/>
    </source>
</evidence>
<dbReference type="PANTHER" id="PTHR43341">
    <property type="entry name" value="AMINO ACID PERMEASE"/>
    <property type="match status" value="1"/>
</dbReference>
<dbReference type="InterPro" id="IPR008936">
    <property type="entry name" value="Rho_GTPase_activation_prot"/>
</dbReference>
<evidence type="ECO:0000256" key="2">
    <source>
        <dbReference type="ARBA" id="ARBA00022448"/>
    </source>
</evidence>
<keyword evidence="4 11" id="KW-0812">Transmembrane</keyword>
<feature type="compositionally biased region" description="Basic and acidic residues" evidence="10">
    <location>
        <begin position="1"/>
        <end position="12"/>
    </location>
</feature>
<name>A0AAN4YNZ8_ASPOZ</name>
<keyword evidence="6 11" id="KW-1133">Transmembrane helix</keyword>
<feature type="domain" description="F-BAR" evidence="14">
    <location>
        <begin position="594"/>
        <end position="1022"/>
    </location>
</feature>
<dbReference type="InterPro" id="IPR027267">
    <property type="entry name" value="AH/BAR_dom_sf"/>
</dbReference>
<dbReference type="InterPro" id="IPR031160">
    <property type="entry name" value="F_BAR_dom"/>
</dbReference>
<feature type="domain" description="DEP" evidence="12">
    <location>
        <begin position="819"/>
        <end position="888"/>
    </location>
</feature>
<evidence type="ECO:0000313" key="16">
    <source>
        <dbReference type="Proteomes" id="UP001165205"/>
    </source>
</evidence>
<feature type="coiled-coil region" evidence="9">
    <location>
        <begin position="935"/>
        <end position="962"/>
    </location>
</feature>
<dbReference type="InterPro" id="IPR004762">
    <property type="entry name" value="Amino_acid_permease_fungi"/>
</dbReference>
<dbReference type="Pfam" id="PF00324">
    <property type="entry name" value="AA_permease"/>
    <property type="match status" value="1"/>
</dbReference>
<keyword evidence="2" id="KW-0813">Transport</keyword>
<feature type="region of interest" description="Disordered" evidence="10">
    <location>
        <begin position="1317"/>
        <end position="1428"/>
    </location>
</feature>
<dbReference type="SUPFAM" id="SSF48350">
    <property type="entry name" value="GTPase activation domain, GAP"/>
    <property type="match status" value="1"/>
</dbReference>